<protein>
    <recommendedName>
        <fullName evidence="1">SCP2 domain-containing protein</fullName>
    </recommendedName>
</protein>
<evidence type="ECO:0000259" key="1">
    <source>
        <dbReference type="Pfam" id="PF02036"/>
    </source>
</evidence>
<dbReference type="Pfam" id="PF02036">
    <property type="entry name" value="SCP2"/>
    <property type="match status" value="1"/>
</dbReference>
<feature type="domain" description="SCP2" evidence="1">
    <location>
        <begin position="19"/>
        <end position="70"/>
    </location>
</feature>
<dbReference type="AlphaFoldDB" id="A0A3B0S156"/>
<proteinExistence type="predicted"/>
<sequence>ADGKVFADATTAPVTIEHGRSFAGRANGFVRTKISVLERLIAGELDPMGAMFSGKLKISGDMNAVLELAKRMKAADA</sequence>
<organism evidence="2">
    <name type="scientific">hydrothermal vent metagenome</name>
    <dbReference type="NCBI Taxonomy" id="652676"/>
    <lineage>
        <taxon>unclassified sequences</taxon>
        <taxon>metagenomes</taxon>
        <taxon>ecological metagenomes</taxon>
    </lineage>
</organism>
<dbReference type="EMBL" id="UOEE01000254">
    <property type="protein sequence ID" value="VAV97989.1"/>
    <property type="molecule type" value="Genomic_DNA"/>
</dbReference>
<dbReference type="InterPro" id="IPR003033">
    <property type="entry name" value="SCP2_sterol-bd_dom"/>
</dbReference>
<dbReference type="SUPFAM" id="SSF55718">
    <property type="entry name" value="SCP-like"/>
    <property type="match status" value="1"/>
</dbReference>
<name>A0A3B0S156_9ZZZZ</name>
<dbReference type="Gene3D" id="3.30.1050.10">
    <property type="entry name" value="SCP2 sterol-binding domain"/>
    <property type="match status" value="1"/>
</dbReference>
<reference evidence="2" key="1">
    <citation type="submission" date="2018-06" db="EMBL/GenBank/DDBJ databases">
        <authorList>
            <person name="Zhirakovskaya E."/>
        </authorList>
    </citation>
    <scope>NUCLEOTIDE SEQUENCE</scope>
</reference>
<gene>
    <name evidence="2" type="ORF">MNBD_ALPHA06-1387</name>
</gene>
<feature type="non-terminal residue" evidence="2">
    <location>
        <position position="1"/>
    </location>
</feature>
<evidence type="ECO:0000313" key="2">
    <source>
        <dbReference type="EMBL" id="VAV97989.1"/>
    </source>
</evidence>
<dbReference type="InterPro" id="IPR036527">
    <property type="entry name" value="SCP2_sterol-bd_dom_sf"/>
</dbReference>
<accession>A0A3B0S156</accession>